<dbReference type="Pfam" id="PF13407">
    <property type="entry name" value="Peripla_BP_4"/>
    <property type="match status" value="1"/>
</dbReference>
<dbReference type="GO" id="GO:0030313">
    <property type="term" value="C:cell envelope"/>
    <property type="evidence" value="ECO:0007669"/>
    <property type="project" value="UniProtKB-SubCell"/>
</dbReference>
<dbReference type="SUPFAM" id="SSF53822">
    <property type="entry name" value="Periplasmic binding protein-like I"/>
    <property type="match status" value="1"/>
</dbReference>
<evidence type="ECO:0000256" key="5">
    <source>
        <dbReference type="SAM" id="SignalP"/>
    </source>
</evidence>
<feature type="signal peptide" evidence="5">
    <location>
        <begin position="1"/>
        <end position="22"/>
    </location>
</feature>
<accession>A0A7X8C266</accession>
<dbReference type="PANTHER" id="PTHR46847">
    <property type="entry name" value="D-ALLOSE-BINDING PERIPLASMIC PROTEIN-RELATED"/>
    <property type="match status" value="1"/>
</dbReference>
<evidence type="ECO:0000256" key="3">
    <source>
        <dbReference type="ARBA" id="ARBA00022729"/>
    </source>
</evidence>
<dbReference type="PROSITE" id="PS51257">
    <property type="entry name" value="PROKAR_LIPOPROTEIN"/>
    <property type="match status" value="1"/>
</dbReference>
<dbReference type="AlphaFoldDB" id="A0A7X8C266"/>
<dbReference type="GO" id="GO:0030246">
    <property type="term" value="F:carbohydrate binding"/>
    <property type="evidence" value="ECO:0007669"/>
    <property type="project" value="UniProtKB-ARBA"/>
</dbReference>
<dbReference type="Proteomes" id="UP000541058">
    <property type="component" value="Unassembled WGS sequence"/>
</dbReference>
<protein>
    <submittedName>
        <fullName evidence="7">Substrate-binding domain-containing protein</fullName>
    </submittedName>
</protein>
<evidence type="ECO:0000259" key="6">
    <source>
        <dbReference type="Pfam" id="PF13407"/>
    </source>
</evidence>
<sequence length="340" mass="35745">MKKNILKVLVSMFVVMALLMSAACNSGTDKKEEQKEEKTEDVDEETENAEESKDVDEDSAGVDADTLIVLVTMDSINQYWVGMDEAAKAEAEAQGVKYQWMAPDQKDDQQQIERVNNAVAAGADAILIAANGPDAITAALKEASDAGVKIVYVDSPANFDAIATFSTNNTQAGTTAGEEMLAELENRGITSGKIGVVSVNAATDSTVSRDNGFRAAFEGTDFELLETQFADGDAKRAQDYAEGFITQGCVGIFGANENCAIGVGNAIKGANAKDTVVGVGFDPSDVVQELINEGNLLCAMQQNPDVMGKMGVEAAIKALKGEDIGETDVDTGVAVVKASE</sequence>
<name>A0A7X8C266_9LACT</name>
<organism evidence="7 8">
    <name type="scientific">Globicatella sulfidifaciens</name>
    <dbReference type="NCBI Taxonomy" id="136093"/>
    <lineage>
        <taxon>Bacteria</taxon>
        <taxon>Bacillati</taxon>
        <taxon>Bacillota</taxon>
        <taxon>Bacilli</taxon>
        <taxon>Lactobacillales</taxon>
        <taxon>Aerococcaceae</taxon>
        <taxon>Globicatella</taxon>
    </lineage>
</organism>
<comment type="similarity">
    <text evidence="2">Belongs to the bacterial solute-binding protein 2 family.</text>
</comment>
<keyword evidence="3 5" id="KW-0732">Signal</keyword>
<feature type="chain" id="PRO_5038756817" evidence="5">
    <location>
        <begin position="23"/>
        <end position="340"/>
    </location>
</feature>
<feature type="compositionally biased region" description="Basic and acidic residues" evidence="4">
    <location>
        <begin position="28"/>
        <end position="38"/>
    </location>
</feature>
<proteinExistence type="inferred from homology"/>
<dbReference type="Gene3D" id="3.40.50.2300">
    <property type="match status" value="2"/>
</dbReference>
<feature type="compositionally biased region" description="Acidic residues" evidence="4">
    <location>
        <begin position="39"/>
        <end position="59"/>
    </location>
</feature>
<dbReference type="InterPro" id="IPR025997">
    <property type="entry name" value="SBP_2_dom"/>
</dbReference>
<comment type="subcellular location">
    <subcellularLocation>
        <location evidence="1">Cell envelope</location>
    </subcellularLocation>
</comment>
<feature type="region of interest" description="Disordered" evidence="4">
    <location>
        <begin position="25"/>
        <end position="59"/>
    </location>
</feature>
<evidence type="ECO:0000313" key="8">
    <source>
        <dbReference type="Proteomes" id="UP000541058"/>
    </source>
</evidence>
<feature type="domain" description="Periplasmic binding protein" evidence="6">
    <location>
        <begin position="68"/>
        <end position="322"/>
    </location>
</feature>
<dbReference type="RefSeq" id="WP_276646377.1">
    <property type="nucleotide sequence ID" value="NZ_JAAYSM010000059.1"/>
</dbReference>
<reference evidence="7 8" key="1">
    <citation type="journal article" date="2020" name="Biotechnol. Biofuels">
        <title>New insights from the biogas microbiome by comprehensive genome-resolved metagenomics of nearly 1600 species originating from multiple anaerobic digesters.</title>
        <authorList>
            <person name="Campanaro S."/>
            <person name="Treu L."/>
            <person name="Rodriguez-R L.M."/>
            <person name="Kovalovszki A."/>
            <person name="Ziels R.M."/>
            <person name="Maus I."/>
            <person name="Zhu X."/>
            <person name="Kougias P.G."/>
            <person name="Basile A."/>
            <person name="Luo G."/>
            <person name="Schluter A."/>
            <person name="Konstantinidis K.T."/>
            <person name="Angelidaki I."/>
        </authorList>
    </citation>
    <scope>NUCLEOTIDE SEQUENCE [LARGE SCALE GENOMIC DNA]</scope>
    <source>
        <strain evidence="7">AS23ysBPME_34</strain>
    </source>
</reference>
<dbReference type="EMBL" id="JAAYSM010000059">
    <property type="protein sequence ID" value="NLJ17611.1"/>
    <property type="molecule type" value="Genomic_DNA"/>
</dbReference>
<comment type="caution">
    <text evidence="7">The sequence shown here is derived from an EMBL/GenBank/DDBJ whole genome shotgun (WGS) entry which is preliminary data.</text>
</comment>
<dbReference type="InterPro" id="IPR028082">
    <property type="entry name" value="Peripla_BP_I"/>
</dbReference>
<dbReference type="PANTHER" id="PTHR46847:SF1">
    <property type="entry name" value="D-ALLOSE-BINDING PERIPLASMIC PROTEIN-RELATED"/>
    <property type="match status" value="1"/>
</dbReference>
<evidence type="ECO:0000256" key="4">
    <source>
        <dbReference type="SAM" id="MobiDB-lite"/>
    </source>
</evidence>
<gene>
    <name evidence="7" type="ORF">GX355_02000</name>
</gene>
<evidence type="ECO:0000256" key="2">
    <source>
        <dbReference type="ARBA" id="ARBA00007639"/>
    </source>
</evidence>
<evidence type="ECO:0000256" key="1">
    <source>
        <dbReference type="ARBA" id="ARBA00004196"/>
    </source>
</evidence>
<evidence type="ECO:0000313" key="7">
    <source>
        <dbReference type="EMBL" id="NLJ17611.1"/>
    </source>
</evidence>